<organism evidence="6 7">
    <name type="scientific">Luteipulveratus halotolerans</name>
    <dbReference type="NCBI Taxonomy" id="1631356"/>
    <lineage>
        <taxon>Bacteria</taxon>
        <taxon>Bacillati</taxon>
        <taxon>Actinomycetota</taxon>
        <taxon>Actinomycetes</taxon>
        <taxon>Micrococcales</taxon>
        <taxon>Dermacoccaceae</taxon>
        <taxon>Luteipulveratus</taxon>
    </lineage>
</organism>
<dbReference type="CDD" id="cd13543">
    <property type="entry name" value="PBP2_Fbp"/>
    <property type="match status" value="1"/>
</dbReference>
<comment type="caution">
    <text evidence="6">The sequence shown here is derived from an EMBL/GenBank/DDBJ whole genome shotgun (WGS) entry which is preliminary data.</text>
</comment>
<dbReference type="SUPFAM" id="SSF53850">
    <property type="entry name" value="Periplasmic binding protein-like II"/>
    <property type="match status" value="1"/>
</dbReference>
<dbReference type="GO" id="GO:0030288">
    <property type="term" value="C:outer membrane-bounded periplasmic space"/>
    <property type="evidence" value="ECO:0007669"/>
    <property type="project" value="TreeGrafter"/>
</dbReference>
<feature type="binding site" evidence="4">
    <location>
        <position position="230"/>
    </location>
    <ligand>
        <name>Fe cation</name>
        <dbReference type="ChEBI" id="CHEBI:24875"/>
    </ligand>
</feature>
<name>A0A0L6CP27_9MICO</name>
<keyword evidence="3 5" id="KW-0732">Signal</keyword>
<dbReference type="GO" id="GO:0046872">
    <property type="term" value="F:metal ion binding"/>
    <property type="evidence" value="ECO:0007669"/>
    <property type="project" value="UniProtKB-KW"/>
</dbReference>
<feature type="binding site" evidence="4">
    <location>
        <position position="93"/>
    </location>
    <ligand>
        <name>Fe cation</name>
        <dbReference type="ChEBI" id="CHEBI:24875"/>
    </ligand>
</feature>
<dbReference type="PROSITE" id="PS51257">
    <property type="entry name" value="PROKAR_LIPOPROTEIN"/>
    <property type="match status" value="1"/>
</dbReference>
<comment type="similarity">
    <text evidence="1">Belongs to the bacterial solute-binding protein 1 family.</text>
</comment>
<gene>
    <name evidence="6" type="ORF">VV01_11745</name>
</gene>
<evidence type="ECO:0000256" key="5">
    <source>
        <dbReference type="SAM" id="SignalP"/>
    </source>
</evidence>
<sequence length="343" mass="36447">MTVRRRTVISALLALTASTTLAACGGGDEEYKADPASLQIYSAQHHEITDAWARAFTAKTGIKTQVRSGKDSSMGHQIVEEGASSPADVFLTENSPAMTVVERARLLAPVDATTRAQVPAAMTPSSNAWLAIAARSTVMVYNPDKLPADQLPTSLMDLAEPEWKDKWGAAPGGADFQAIVAGMLAQKGEAATASWLKGLKDGSKTYQNNIATMKAVNAGEVPAGIIYHYYWYRDQAGNKDGTQNTRLHYFKNQDPGAFVSLSAGGVLKSSKKPQQAQAFLKFVTSPEGQKILADSKSMEYAVGNGVASDAALPPLASLQAPPVDPFTLNSDQVTRLMTDAGIL</sequence>
<dbReference type="Gene3D" id="3.40.190.10">
    <property type="entry name" value="Periplasmic binding protein-like II"/>
    <property type="match status" value="2"/>
</dbReference>
<dbReference type="PIRSF" id="PIRSF002825">
    <property type="entry name" value="CfbpA"/>
    <property type="match status" value="1"/>
</dbReference>
<feature type="signal peptide" evidence="5">
    <location>
        <begin position="1"/>
        <end position="22"/>
    </location>
</feature>
<keyword evidence="2" id="KW-0406">Ion transport</keyword>
<evidence type="ECO:0000256" key="2">
    <source>
        <dbReference type="ARBA" id="ARBA00022496"/>
    </source>
</evidence>
<feature type="binding site" evidence="4">
    <location>
        <position position="229"/>
    </location>
    <ligand>
        <name>Fe cation</name>
        <dbReference type="ChEBI" id="CHEBI:24875"/>
    </ligand>
</feature>
<dbReference type="AlphaFoldDB" id="A0A0L6CP27"/>
<feature type="binding site" evidence="4">
    <location>
        <position position="45"/>
    </location>
    <ligand>
        <name>Fe cation</name>
        <dbReference type="ChEBI" id="CHEBI:24875"/>
    </ligand>
</feature>
<dbReference type="Proteomes" id="UP000037397">
    <property type="component" value="Unassembled WGS sequence"/>
</dbReference>
<dbReference type="RefSeq" id="WP_050671891.1">
    <property type="nucleotide sequence ID" value="NZ_LAIR01000002.1"/>
</dbReference>
<keyword evidence="4" id="KW-0479">Metal-binding</keyword>
<evidence type="ECO:0000256" key="4">
    <source>
        <dbReference type="PIRSR" id="PIRSR002825-1"/>
    </source>
</evidence>
<evidence type="ECO:0000313" key="7">
    <source>
        <dbReference type="Proteomes" id="UP000037397"/>
    </source>
</evidence>
<feature type="chain" id="PRO_5005562724" evidence="5">
    <location>
        <begin position="23"/>
        <end position="343"/>
    </location>
</feature>
<reference evidence="7" key="1">
    <citation type="submission" date="2015-03" db="EMBL/GenBank/DDBJ databases">
        <title>Luteipulveratus halotolerans sp. nov., a novel actinobacterium (Dermacoccaceae) from Sarawak, Malaysia.</title>
        <authorList>
            <person name="Juboi H."/>
            <person name="Basik A."/>
            <person name="Shamsul S.S."/>
            <person name="Arnold P."/>
            <person name="Schmitt E.K."/>
            <person name="Sanglier J.-J."/>
            <person name="Yeo T."/>
        </authorList>
    </citation>
    <scope>NUCLEOTIDE SEQUENCE [LARGE SCALE GENOMIC DNA]</scope>
    <source>
        <strain evidence="7">C296001</strain>
    </source>
</reference>
<dbReference type="InterPro" id="IPR026045">
    <property type="entry name" value="Ferric-bd"/>
</dbReference>
<keyword evidence="7" id="KW-1185">Reference proteome</keyword>
<dbReference type="PATRIC" id="fig|1631356.3.peg.2296"/>
<evidence type="ECO:0000313" key="6">
    <source>
        <dbReference type="EMBL" id="KNX39415.1"/>
    </source>
</evidence>
<protein>
    <submittedName>
        <fullName evidence="6">Iron ABC transporter substrate-binding protein</fullName>
    </submittedName>
</protein>
<dbReference type="PANTHER" id="PTHR30006:SF15">
    <property type="entry name" value="IRON-UTILIZATION PERIPLASMIC PROTEIN"/>
    <property type="match status" value="1"/>
</dbReference>
<keyword evidence="2" id="KW-0410">Iron transport</keyword>
<dbReference type="PANTHER" id="PTHR30006">
    <property type="entry name" value="THIAMINE-BINDING PERIPLASMIC PROTEIN-RELATED"/>
    <property type="match status" value="1"/>
</dbReference>
<dbReference type="GO" id="GO:0006826">
    <property type="term" value="P:iron ion transport"/>
    <property type="evidence" value="ECO:0007669"/>
    <property type="project" value="UniProtKB-KW"/>
</dbReference>
<dbReference type="STRING" id="1631356.VV01_11745"/>
<dbReference type="EMBL" id="LAIR01000002">
    <property type="protein sequence ID" value="KNX39415.1"/>
    <property type="molecule type" value="Genomic_DNA"/>
</dbReference>
<keyword evidence="2" id="KW-0813">Transport</keyword>
<dbReference type="Pfam" id="PF13343">
    <property type="entry name" value="SBP_bac_6"/>
    <property type="match status" value="1"/>
</dbReference>
<proteinExistence type="inferred from homology"/>
<accession>A0A0L6CP27</accession>
<evidence type="ECO:0000256" key="1">
    <source>
        <dbReference type="ARBA" id="ARBA00008520"/>
    </source>
</evidence>
<keyword evidence="4" id="KW-0408">Iron</keyword>
<evidence type="ECO:0000256" key="3">
    <source>
        <dbReference type="ARBA" id="ARBA00022729"/>
    </source>
</evidence>